<organism evidence="1 2">
    <name type="scientific">Hylemonella gracilis ATCC 19624</name>
    <dbReference type="NCBI Taxonomy" id="887062"/>
    <lineage>
        <taxon>Bacteria</taxon>
        <taxon>Pseudomonadati</taxon>
        <taxon>Pseudomonadota</taxon>
        <taxon>Betaproteobacteria</taxon>
        <taxon>Burkholderiales</taxon>
        <taxon>Comamonadaceae</taxon>
        <taxon>Hylemonella</taxon>
    </lineage>
</organism>
<keyword evidence="2" id="KW-1185">Reference proteome</keyword>
<protein>
    <submittedName>
        <fullName evidence="1">Uncharacterized protein</fullName>
    </submittedName>
</protein>
<evidence type="ECO:0000313" key="1">
    <source>
        <dbReference type="EMBL" id="EGI75848.1"/>
    </source>
</evidence>
<dbReference type="Proteomes" id="UP000016368">
    <property type="component" value="Unassembled WGS sequence"/>
</dbReference>
<sequence>MARAGSSDSVRAVEFVGPAVLMRSLVAGGAPVVMLETDTEQSFPVMPRVQSLLSAVQRLS</sequence>
<accession>F3KWK0</accession>
<dbReference type="AlphaFoldDB" id="F3KWK0"/>
<proteinExistence type="predicted"/>
<dbReference type="EMBL" id="AEGR01000091">
    <property type="protein sequence ID" value="EGI75848.1"/>
    <property type="molecule type" value="Genomic_DNA"/>
</dbReference>
<gene>
    <name evidence="1" type="ORF">HGR_14194</name>
</gene>
<name>F3KWK0_9BURK</name>
<reference evidence="1 2" key="1">
    <citation type="journal article" date="2011" name="EMBO J.">
        <title>Structural diversity of bacterial flagellar motors.</title>
        <authorList>
            <person name="Chen S."/>
            <person name="Beeby M."/>
            <person name="Murphy G.E."/>
            <person name="Leadbetter J.R."/>
            <person name="Hendrixson D.R."/>
            <person name="Briegel A."/>
            <person name="Li Z."/>
            <person name="Shi J."/>
            <person name="Tocheva E.I."/>
            <person name="Muller A."/>
            <person name="Dobro M.J."/>
            <person name="Jensen G.J."/>
        </authorList>
    </citation>
    <scope>NUCLEOTIDE SEQUENCE [LARGE SCALE GENOMIC DNA]</scope>
    <source>
        <strain evidence="1 2">ATCC 19624</strain>
    </source>
</reference>
<comment type="caution">
    <text evidence="1">The sequence shown here is derived from an EMBL/GenBank/DDBJ whole genome shotgun (WGS) entry which is preliminary data.</text>
</comment>
<evidence type="ECO:0000313" key="2">
    <source>
        <dbReference type="Proteomes" id="UP000016368"/>
    </source>
</evidence>